<reference evidence="8" key="1">
    <citation type="submission" date="2020-10" db="EMBL/GenBank/DDBJ databases">
        <title>Ca. Dormibacterota MAGs.</title>
        <authorList>
            <person name="Montgomery K."/>
        </authorList>
    </citation>
    <scope>NUCLEOTIDE SEQUENCE [LARGE SCALE GENOMIC DNA]</scope>
    <source>
        <strain evidence="8">SC8812_S17_10</strain>
    </source>
</reference>
<comment type="subunit">
    <text evidence="5">Self-interacts. Interacts with FtsZ.</text>
</comment>
<dbReference type="HAMAP" id="MF_02033">
    <property type="entry name" value="FtsA"/>
    <property type="match status" value="1"/>
</dbReference>
<dbReference type="RefSeq" id="WP_338205556.1">
    <property type="nucleotide sequence ID" value="NZ_JAEKNR010000242.1"/>
</dbReference>
<dbReference type="InterPro" id="IPR043129">
    <property type="entry name" value="ATPase_NBD"/>
</dbReference>
<dbReference type="PANTHER" id="PTHR32432">
    <property type="entry name" value="CELL DIVISION PROTEIN FTSA-RELATED"/>
    <property type="match status" value="1"/>
</dbReference>
<evidence type="ECO:0000259" key="7">
    <source>
        <dbReference type="SMART" id="SM00842"/>
    </source>
</evidence>
<dbReference type="InterPro" id="IPR050696">
    <property type="entry name" value="FtsA/MreB"/>
</dbReference>
<evidence type="ECO:0000256" key="4">
    <source>
        <dbReference type="ARBA" id="ARBA00023306"/>
    </source>
</evidence>
<comment type="subcellular location">
    <subcellularLocation>
        <location evidence="5">Cell membrane</location>
        <topology evidence="5">Peripheral membrane protein</topology>
        <orientation evidence="5">Cytoplasmic side</orientation>
    </subcellularLocation>
    <text evidence="5">Localizes to the Z ring in an FtsZ-dependent manner. Targeted to the membrane through a conserved C-terminal amphipathic helix.</text>
</comment>
<dbReference type="AlphaFoldDB" id="A0A934KE63"/>
<organism evidence="8 9">
    <name type="scientific">Candidatus Nephthysia bennettiae</name>
    <dbReference type="NCBI Taxonomy" id="3127016"/>
    <lineage>
        <taxon>Bacteria</taxon>
        <taxon>Bacillati</taxon>
        <taxon>Candidatus Dormiibacterota</taxon>
        <taxon>Candidatus Dormibacteria</taxon>
        <taxon>Candidatus Dormibacterales</taxon>
        <taxon>Candidatus Dormibacteraceae</taxon>
        <taxon>Candidatus Nephthysia</taxon>
    </lineage>
</organism>
<keyword evidence="2 5" id="KW-0132">Cell division</keyword>
<dbReference type="InterPro" id="IPR003494">
    <property type="entry name" value="SHS2_FtsA"/>
</dbReference>
<dbReference type="CDD" id="cd24048">
    <property type="entry name" value="ASKHA_NBD_FtsA"/>
    <property type="match status" value="1"/>
</dbReference>
<evidence type="ECO:0000313" key="8">
    <source>
        <dbReference type="EMBL" id="MBJ7601348.1"/>
    </source>
</evidence>
<comment type="caution">
    <text evidence="8">The sequence shown here is derived from an EMBL/GenBank/DDBJ whole genome shotgun (WGS) entry which is preliminary data.</text>
</comment>
<accession>A0A934KE63</accession>
<dbReference type="PANTHER" id="PTHR32432:SF4">
    <property type="entry name" value="CELL DIVISION PROTEIN FTSA"/>
    <property type="match status" value="1"/>
</dbReference>
<dbReference type="Gene3D" id="3.30.1490.110">
    <property type="match status" value="1"/>
</dbReference>
<dbReference type="GO" id="GO:0043093">
    <property type="term" value="P:FtsZ-dependent cytokinesis"/>
    <property type="evidence" value="ECO:0007669"/>
    <property type="project" value="UniProtKB-UniRule"/>
</dbReference>
<dbReference type="Pfam" id="PF02491">
    <property type="entry name" value="SHS2_FTSA"/>
    <property type="match status" value="1"/>
</dbReference>
<evidence type="ECO:0000256" key="2">
    <source>
        <dbReference type="ARBA" id="ARBA00022618"/>
    </source>
</evidence>
<comment type="similarity">
    <text evidence="5 6">Belongs to the FtsA/MreB family.</text>
</comment>
<evidence type="ECO:0000256" key="1">
    <source>
        <dbReference type="ARBA" id="ARBA00022475"/>
    </source>
</evidence>
<keyword evidence="3 5" id="KW-0472">Membrane</keyword>
<evidence type="ECO:0000256" key="6">
    <source>
        <dbReference type="PIRNR" id="PIRNR003101"/>
    </source>
</evidence>
<keyword evidence="1 5" id="KW-1003">Cell membrane</keyword>
<name>A0A934KE63_9BACT</name>
<dbReference type="EMBL" id="JAEKNR010000242">
    <property type="protein sequence ID" value="MBJ7601348.1"/>
    <property type="molecule type" value="Genomic_DNA"/>
</dbReference>
<evidence type="ECO:0000313" key="9">
    <source>
        <dbReference type="Proteomes" id="UP000612893"/>
    </source>
</evidence>
<dbReference type="Pfam" id="PF14450">
    <property type="entry name" value="FtsA"/>
    <property type="match status" value="1"/>
</dbReference>
<dbReference type="GO" id="GO:0032153">
    <property type="term" value="C:cell division site"/>
    <property type="evidence" value="ECO:0007669"/>
    <property type="project" value="UniProtKB-UniRule"/>
</dbReference>
<protein>
    <recommendedName>
        <fullName evidence="5 6">Cell division protein FtsA</fullName>
    </recommendedName>
</protein>
<comment type="function">
    <text evidence="5 6">Cell division protein that is involved in the assembly of the Z ring. May serve as a membrane anchor for the Z ring.</text>
</comment>
<dbReference type="GO" id="GO:0009898">
    <property type="term" value="C:cytoplasmic side of plasma membrane"/>
    <property type="evidence" value="ECO:0007669"/>
    <property type="project" value="UniProtKB-UniRule"/>
</dbReference>
<dbReference type="Gene3D" id="3.30.420.40">
    <property type="match status" value="2"/>
</dbReference>
<dbReference type="SMART" id="SM00842">
    <property type="entry name" value="FtsA"/>
    <property type="match status" value="1"/>
</dbReference>
<dbReference type="NCBIfam" id="TIGR01174">
    <property type="entry name" value="ftsA"/>
    <property type="match status" value="1"/>
</dbReference>
<dbReference type="PIRSF" id="PIRSF003101">
    <property type="entry name" value="FtsA"/>
    <property type="match status" value="1"/>
</dbReference>
<dbReference type="InterPro" id="IPR020823">
    <property type="entry name" value="Cell_div_FtsA"/>
</dbReference>
<gene>
    <name evidence="5 8" type="primary">ftsA</name>
    <name evidence="8" type="ORF">JF922_25155</name>
</gene>
<keyword evidence="9" id="KW-1185">Reference proteome</keyword>
<sequence>MTRRKRLVGLDLGTCKVAVVIAEADDYGQLIVTGVAETPAEGLRKGVVVNIDKTVQAIQQAMITAERMAGVRGESVVVSLSGPHITSQNSRGVIAVSRPDREIGGDDVHRVVDAARAVSVPSDRQVIHVLPRTFTVDGQEGVKDAVGMTGHRLEVETHIVTGAQTSVQNAIKCVHQAGLDVDDVVSQGLAAGEGVLNVNEVDLGVCLIDIGAGTTDVVVYNEGSALHMAVLPIGGNHVTSDIAIGLRTTLTEAETLKLSYGHTLPEVIAAEERIDVRVVGGDRLQPTPRRYLAEIIGPRMREIFQLAREEVKRTGYDGLLPAGVVVTGGGARLMGTHDAAQSVFDSAVRLGLPTGVGGLSDRVAGPSYAAAVGLVKWGARVQPAQNGRSHQQPPALAGAYQKTVRWLRDFF</sequence>
<evidence type="ECO:0000256" key="5">
    <source>
        <dbReference type="HAMAP-Rule" id="MF_02033"/>
    </source>
</evidence>
<keyword evidence="4 5" id="KW-0131">Cell cycle</keyword>
<feature type="domain" description="SHS2" evidence="7">
    <location>
        <begin position="7"/>
        <end position="195"/>
    </location>
</feature>
<dbReference type="SUPFAM" id="SSF53067">
    <property type="entry name" value="Actin-like ATPase domain"/>
    <property type="match status" value="2"/>
</dbReference>
<proteinExistence type="inferred from homology"/>
<dbReference type="Proteomes" id="UP000612893">
    <property type="component" value="Unassembled WGS sequence"/>
</dbReference>
<evidence type="ECO:0000256" key="3">
    <source>
        <dbReference type="ARBA" id="ARBA00023136"/>
    </source>
</evidence>